<dbReference type="KEGG" id="ftc:DA46_2124"/>
<feature type="transmembrane region" description="Helical" evidence="1">
    <location>
        <begin position="344"/>
        <end position="365"/>
    </location>
</feature>
<comment type="caution">
    <text evidence="3">The sequence shown here is derived from an EMBL/GenBank/DDBJ whole genome shotgun (WGS) entry which is preliminary data.</text>
</comment>
<dbReference type="GO" id="GO:0043190">
    <property type="term" value="C:ATP-binding cassette (ABC) transporter complex"/>
    <property type="evidence" value="ECO:0007669"/>
    <property type="project" value="InterPro"/>
</dbReference>
<dbReference type="PANTHER" id="PTHR30188:SF3">
    <property type="entry name" value="ABC TRANSPORTER PERMEASE"/>
    <property type="match status" value="1"/>
</dbReference>
<name>A0A0B3VRX3_FRATU</name>
<feature type="transmembrane region" description="Helical" evidence="1">
    <location>
        <begin position="256"/>
        <end position="284"/>
    </location>
</feature>
<dbReference type="EMBL" id="JAAGKH010000021">
    <property type="protein sequence ID" value="NDR88817.1"/>
    <property type="molecule type" value="Genomic_DNA"/>
</dbReference>
<feature type="transmembrane region" description="Helical" evidence="1">
    <location>
        <begin position="121"/>
        <end position="138"/>
    </location>
</feature>
<dbReference type="EMBL" id="JAAGJP010000003">
    <property type="protein sequence ID" value="NDS67723.1"/>
    <property type="molecule type" value="Genomic_DNA"/>
</dbReference>
<comment type="subcellular location">
    <subcellularLocation>
        <location evidence="1">Cell inner membrane</location>
        <topology evidence="1">Multi-pass membrane protein</topology>
    </subcellularLocation>
</comment>
<dbReference type="GO" id="GO:0005548">
    <property type="term" value="F:phospholipid transporter activity"/>
    <property type="evidence" value="ECO:0007669"/>
    <property type="project" value="TreeGrafter"/>
</dbReference>
<evidence type="ECO:0000256" key="1">
    <source>
        <dbReference type="RuleBase" id="RU362044"/>
    </source>
</evidence>
<reference evidence="3" key="1">
    <citation type="submission" date="2019-08" db="EMBL/GenBank/DDBJ databases">
        <authorList>
            <person name="Busch A."/>
        </authorList>
    </citation>
    <scope>NUCLEOTIDE SEQUENCE</scope>
    <source>
        <strain evidence="3">15T0085</strain>
        <strain evidence="2">17T1429</strain>
    </source>
</reference>
<reference evidence="3" key="2">
    <citation type="submission" date="2020-02" db="EMBL/GenBank/DDBJ databases">
        <title>Using affinity propagation clustering for identifying bacterial clades and subclades with whole-genome sequences of Francisella tularensis.</title>
        <authorList>
            <person name="Homeier-Bachmann T."/>
            <person name="Abdel-Glil M.Y."/>
            <person name="Hackbart A."/>
            <person name="Hotzel H."/>
            <person name="Tomaso H."/>
        </authorList>
    </citation>
    <scope>NUCLEOTIDE SEQUENCE</scope>
    <source>
        <strain evidence="3">15T0085</strain>
        <strain evidence="2">17T1429</strain>
    </source>
</reference>
<dbReference type="Pfam" id="PF02405">
    <property type="entry name" value="MlaE"/>
    <property type="match status" value="1"/>
</dbReference>
<dbReference type="eggNOG" id="COG0767">
    <property type="taxonomic scope" value="Bacteria"/>
</dbReference>
<accession>A0A0B3VRX3</accession>
<feature type="transmembrane region" description="Helical" evidence="1">
    <location>
        <begin position="159"/>
        <end position="179"/>
    </location>
</feature>
<dbReference type="KEGG" id="ftz:CH68_754"/>
<keyword evidence="1" id="KW-0997">Cell inner membrane</keyword>
<dbReference type="OMA" id="GWQAIPI"/>
<dbReference type="NCBIfam" id="TIGR00056">
    <property type="entry name" value="MlaE family lipid ABC transporter permease subunit"/>
    <property type="match status" value="1"/>
</dbReference>
<comment type="similarity">
    <text evidence="1">Belongs to the MlaE permease family.</text>
</comment>
<keyword evidence="1" id="KW-1133">Transmembrane helix</keyword>
<proteinExistence type="inferred from homology"/>
<evidence type="ECO:0000313" key="2">
    <source>
        <dbReference type="EMBL" id="NDR88817.1"/>
    </source>
</evidence>
<dbReference type="AlphaFoldDB" id="A0A0B3VRX3"/>
<dbReference type="HOGENOM" id="CLU_045686_0_0_6"/>
<keyword evidence="1" id="KW-0812">Transmembrane</keyword>
<keyword evidence="1" id="KW-1003">Cell membrane</keyword>
<keyword evidence="1" id="KW-0472">Membrane</keyword>
<protein>
    <submittedName>
        <fullName evidence="3">ABC transporter permease</fullName>
    </submittedName>
</protein>
<sequence length="366" mass="40408">MEINIDQNTVYFAGLLTLKQINPKLVEKKVSRSKVKLNRIDITKIQALDTAGAYFILKVLKDLELTKEDLIFDNHKDKNLIELVANNFPTRVDKENSHKSNIVFTSIYTLGKNTNNLLQEIKASIGFLGAILLGYLTLIRKPYRSFFSIVLNIAYDSTIKALSIVMLLSLIIGLVLTYLPLNLMMQYSTQIFVVDMLGISSFREFAPLFTAIIIAGRSSSAFTSEIGIMKVNEEIDALQTIGEDPIQRLVLPRITALIISLPVLTVIAMIANIISGIIIADVIAGITPLQFIERLFSNVNVNHFYIGLLKTPFFALVIAGIGCHQGLAVRRDSQSVGKATTNSVVYSIFLIIVIDAIFAVALNGVA</sequence>
<organism evidence="3">
    <name type="scientific">Francisella tularensis subsp. holarctica</name>
    <dbReference type="NCBI Taxonomy" id="119857"/>
    <lineage>
        <taxon>Bacteria</taxon>
        <taxon>Pseudomonadati</taxon>
        <taxon>Pseudomonadota</taxon>
        <taxon>Gammaproteobacteria</taxon>
        <taxon>Thiotrichales</taxon>
        <taxon>Francisellaceae</taxon>
        <taxon>Francisella</taxon>
    </lineage>
</organism>
<dbReference type="PANTHER" id="PTHR30188">
    <property type="entry name" value="ABC TRANSPORTER PERMEASE PROTEIN-RELATED"/>
    <property type="match status" value="1"/>
</dbReference>
<dbReference type="InterPro" id="IPR003453">
    <property type="entry name" value="ABC_MlaE_roteobac"/>
</dbReference>
<feature type="transmembrane region" description="Helical" evidence="1">
    <location>
        <begin position="304"/>
        <end position="323"/>
    </location>
</feature>
<evidence type="ECO:0000313" key="3">
    <source>
        <dbReference type="EMBL" id="NDS67723.1"/>
    </source>
</evidence>
<dbReference type="InterPro" id="IPR030802">
    <property type="entry name" value="Permease_MalE"/>
</dbReference>
<gene>
    <name evidence="3" type="ORF">FWI86_00935</name>
    <name evidence="2" type="ORF">FWJ04_03820</name>
</gene>
<dbReference type="KEGG" id="ftv:CH67_1020"/>
<dbReference type="RefSeq" id="WP_003015162.1">
    <property type="nucleotide sequence ID" value="NZ_CP009693.1"/>
</dbReference>